<accession>B1X0C0</accession>
<dbReference type="HOGENOM" id="CLU_733031_0_0_3"/>
<dbReference type="STRING" id="43989.cce_0270"/>
<reference evidence="3 4" key="1">
    <citation type="journal article" date="2008" name="Proc. Natl. Acad. Sci. U.S.A.">
        <title>The genome of Cyanothece 51142, a unicellular diazotrophic cyanobacterium important in the marine nitrogen cycle.</title>
        <authorList>
            <person name="Welsh E.A."/>
            <person name="Liberton M."/>
            <person name="Stoeckel J."/>
            <person name="Loh T."/>
            <person name="Elvitigala T."/>
            <person name="Wang C."/>
            <person name="Wollam A."/>
            <person name="Fulton R.S."/>
            <person name="Clifton S.W."/>
            <person name="Jacobs J.M."/>
            <person name="Aurora R."/>
            <person name="Ghosh B.K."/>
            <person name="Sherman L.A."/>
            <person name="Smith R.D."/>
            <person name="Wilson R.K."/>
            <person name="Pakrasi H.B."/>
        </authorList>
    </citation>
    <scope>NUCLEOTIDE SEQUENCE [LARGE SCALE GENOMIC DNA]</scope>
    <source>
        <strain evidence="4">ATCC 51142 / BH68</strain>
    </source>
</reference>
<evidence type="ECO:0000313" key="4">
    <source>
        <dbReference type="Proteomes" id="UP000001203"/>
    </source>
</evidence>
<dbReference type="EMBL" id="CP000806">
    <property type="protein sequence ID" value="ACB49621.1"/>
    <property type="molecule type" value="Genomic_DNA"/>
</dbReference>
<feature type="signal peptide" evidence="2">
    <location>
        <begin position="1"/>
        <end position="21"/>
    </location>
</feature>
<evidence type="ECO:0000256" key="2">
    <source>
        <dbReference type="SAM" id="SignalP"/>
    </source>
</evidence>
<protein>
    <recommendedName>
        <fullName evidence="5">DUF5666 domain-containing protein</fullName>
    </recommendedName>
</protein>
<evidence type="ECO:0000313" key="3">
    <source>
        <dbReference type="EMBL" id="ACB49621.1"/>
    </source>
</evidence>
<evidence type="ECO:0008006" key="5">
    <source>
        <dbReference type="Google" id="ProtNLM"/>
    </source>
</evidence>
<proteinExistence type="predicted"/>
<dbReference type="KEGG" id="cyt:cce_0270"/>
<name>B1X0C0_CROS5</name>
<dbReference type="Proteomes" id="UP000001203">
    <property type="component" value="Chromosome circular"/>
</dbReference>
<gene>
    <name evidence="3" type="ordered locus">cce_0270</name>
</gene>
<feature type="chain" id="PRO_5002772257" description="DUF5666 domain-containing protein" evidence="2">
    <location>
        <begin position="22"/>
        <end position="377"/>
    </location>
</feature>
<keyword evidence="2" id="KW-0732">Signal</keyword>
<feature type="region of interest" description="Disordered" evidence="1">
    <location>
        <begin position="345"/>
        <end position="364"/>
    </location>
</feature>
<feature type="region of interest" description="Disordered" evidence="1">
    <location>
        <begin position="27"/>
        <end position="99"/>
    </location>
</feature>
<feature type="compositionally biased region" description="Low complexity" evidence="1">
    <location>
        <begin position="29"/>
        <end position="41"/>
    </location>
</feature>
<dbReference type="AlphaFoldDB" id="B1X0C0"/>
<evidence type="ECO:0000256" key="1">
    <source>
        <dbReference type="SAM" id="MobiDB-lite"/>
    </source>
</evidence>
<keyword evidence="4" id="KW-1185">Reference proteome</keyword>
<organism evidence="3 4">
    <name type="scientific">Crocosphaera subtropica (strain ATCC 51142 / BH68)</name>
    <name type="common">Cyanothece sp. (strain ATCC 51142)</name>
    <dbReference type="NCBI Taxonomy" id="43989"/>
    <lineage>
        <taxon>Bacteria</taxon>
        <taxon>Bacillati</taxon>
        <taxon>Cyanobacteriota</taxon>
        <taxon>Cyanophyceae</taxon>
        <taxon>Oscillatoriophycideae</taxon>
        <taxon>Chroococcales</taxon>
        <taxon>Aphanothecaceae</taxon>
        <taxon>Crocosphaera</taxon>
        <taxon>Crocosphaera subtropica</taxon>
    </lineage>
</organism>
<dbReference type="PROSITE" id="PS51257">
    <property type="entry name" value="PROKAR_LIPOPROTEIN"/>
    <property type="match status" value="1"/>
</dbReference>
<sequence length="377" mass="39559">MVMIKKVPSMLLLSYIALTLGGCGLFQGSQEPSEESPVAESPQPPETSEEKPGEVFEETTPTPTPPQVSATEGLIPSTTPSERRKNIQTGRDNPFSVIPIQPVVRQTTGSNGSTQNVAQNGVSQPEKLCTLEQRPIATVAQAPGTGTPVSDIGPAPLLAPVLPIPNEARGVVVSGVMQLNGTPVAIVKAPNENVARQVRVGGSLSNGQVKVKAINASSQRPYIVLEQYGLEIPRGVGEPAEEPVDPPTPGPSQAVASSGSAVQAPGPDGFGIIRDLMLQQVQLTGEDTANPLINGTLCNDGNETLKVSTLTLQIAEKGTNKIINSMKVELAATYTLSPGTQAEFDGRVGANDQSQKSELGLRGRNKEDVRITLTDWS</sequence>
<dbReference type="eggNOG" id="ENOG50336GU">
    <property type="taxonomic scope" value="Bacteria"/>
</dbReference>
<feature type="compositionally biased region" description="Low complexity" evidence="1">
    <location>
        <begin position="251"/>
        <end position="263"/>
    </location>
</feature>
<feature type="region of interest" description="Disordered" evidence="1">
    <location>
        <begin position="235"/>
        <end position="263"/>
    </location>
</feature>